<proteinExistence type="predicted"/>
<keyword evidence="1" id="KW-0175">Coiled coil</keyword>
<organism evidence="3">
    <name type="scientific">viral metagenome</name>
    <dbReference type="NCBI Taxonomy" id="1070528"/>
    <lineage>
        <taxon>unclassified sequences</taxon>
        <taxon>metagenomes</taxon>
        <taxon>organismal metagenomes</taxon>
    </lineage>
</organism>
<accession>A0A6C0B9L4</accession>
<evidence type="ECO:0000313" key="3">
    <source>
        <dbReference type="EMBL" id="QHS88153.1"/>
    </source>
</evidence>
<evidence type="ECO:0000256" key="2">
    <source>
        <dbReference type="SAM" id="Phobius"/>
    </source>
</evidence>
<dbReference type="AlphaFoldDB" id="A0A6C0B9L4"/>
<evidence type="ECO:0000256" key="1">
    <source>
        <dbReference type="SAM" id="Coils"/>
    </source>
</evidence>
<dbReference type="EMBL" id="MN739094">
    <property type="protein sequence ID" value="QHS88153.1"/>
    <property type="molecule type" value="Genomic_DNA"/>
</dbReference>
<reference evidence="3" key="1">
    <citation type="journal article" date="2020" name="Nature">
        <title>Giant virus diversity and host interactions through global metagenomics.</title>
        <authorList>
            <person name="Schulz F."/>
            <person name="Roux S."/>
            <person name="Paez-Espino D."/>
            <person name="Jungbluth S."/>
            <person name="Walsh D.A."/>
            <person name="Denef V.J."/>
            <person name="McMahon K.D."/>
            <person name="Konstantinidis K.T."/>
            <person name="Eloe-Fadrosh E.A."/>
            <person name="Kyrpides N.C."/>
            <person name="Woyke T."/>
        </authorList>
    </citation>
    <scope>NUCLEOTIDE SEQUENCE</scope>
    <source>
        <strain evidence="3">GVMAG-M-3300010158-55</strain>
    </source>
</reference>
<protein>
    <submittedName>
        <fullName evidence="3">Uncharacterized protein</fullName>
    </submittedName>
</protein>
<sequence>MDGIISYTDQIKKFISGKEYAGKNIQTSDGVVSYITKTGIAKPYNHTLSDTNGCTTAIEQIDSTLKDLGIPIGSFMAKGQSCGNETTYVQSLPPKTTFDWKFYIESNPDLNLTTEQQAYDHWKSKGIHEGLLPNSTILSSMANVGKIGYVDINTTLHAVPNESHENTGNYNVVNIKNVTGSDMKDCTVPPPSIRYGDQVFIKYGNLFVSMNEQSYSLIGNNKTKFFLRPKFVGENGTPIKYGDLVSLAVSSSNGWTSDCGWWGCKVGYINDQTKVLSFGPPGFQLPKLFMLIPPPGTNYQTGSEIKYGNPFTLISDSLVGYSWFGVILFSKIYVKYFDKTIFTFQDTDESKYVAECNLDTLQNICNQDNNCNGFVYSKKDNAWQQIKSNSGPEMYKIADTSPDIYLKHASVNMNDKSCNKGVSKFIDSDTFSKYPVGKEFAMNSDQCSAINKYPIHQKKQVYNNTNQKAAKQGQEMIETYPNVSNYSNQINSIYNQLNSKTNEYKNVLNTIETKNEEYNDTYNQQNNDLALMGESNKFHVFAWGLSSFIVIAMVVMLKNRQT</sequence>
<feature type="transmembrane region" description="Helical" evidence="2">
    <location>
        <begin position="538"/>
        <end position="557"/>
    </location>
</feature>
<keyword evidence="2" id="KW-1133">Transmembrane helix</keyword>
<keyword evidence="2" id="KW-0472">Membrane</keyword>
<feature type="coiled-coil region" evidence="1">
    <location>
        <begin position="494"/>
        <end position="528"/>
    </location>
</feature>
<keyword evidence="2" id="KW-0812">Transmembrane</keyword>
<name>A0A6C0B9L4_9ZZZZ</name>